<evidence type="ECO:0000256" key="1">
    <source>
        <dbReference type="SAM" id="MobiDB-lite"/>
    </source>
</evidence>
<dbReference type="EMBL" id="JAOPHQ010006548">
    <property type="protein sequence ID" value="KAK0131359.1"/>
    <property type="molecule type" value="Genomic_DNA"/>
</dbReference>
<proteinExistence type="predicted"/>
<feature type="region of interest" description="Disordered" evidence="1">
    <location>
        <begin position="619"/>
        <end position="649"/>
    </location>
</feature>
<comment type="caution">
    <text evidence="2">The sequence shown here is derived from an EMBL/GenBank/DDBJ whole genome shotgun (WGS) entry which is preliminary data.</text>
</comment>
<accession>A0AA47M0R3</accession>
<feature type="region of interest" description="Disordered" evidence="1">
    <location>
        <begin position="109"/>
        <end position="155"/>
    </location>
</feature>
<protein>
    <submittedName>
        <fullName evidence="2">Uncharacterized protein</fullName>
    </submittedName>
</protein>
<reference evidence="2" key="1">
    <citation type="journal article" date="2023" name="Front. Mar. Sci.">
        <title>A new Merluccius polli reference genome to investigate the effects of global change in West African waters.</title>
        <authorList>
            <person name="Mateo J.L."/>
            <person name="Blanco-Fernandez C."/>
            <person name="Garcia-Vazquez E."/>
            <person name="Machado-Schiaffino G."/>
        </authorList>
    </citation>
    <scope>NUCLEOTIDE SEQUENCE</scope>
    <source>
        <strain evidence="2">C29</strain>
        <tissue evidence="2">Fin</tissue>
    </source>
</reference>
<gene>
    <name evidence="2" type="ORF">N1851_033940</name>
</gene>
<name>A0AA47M0R3_MERPO</name>
<organism evidence="2 3">
    <name type="scientific">Merluccius polli</name>
    <name type="common">Benguela hake</name>
    <name type="synonym">Merluccius cadenati</name>
    <dbReference type="NCBI Taxonomy" id="89951"/>
    <lineage>
        <taxon>Eukaryota</taxon>
        <taxon>Metazoa</taxon>
        <taxon>Chordata</taxon>
        <taxon>Craniata</taxon>
        <taxon>Vertebrata</taxon>
        <taxon>Euteleostomi</taxon>
        <taxon>Actinopterygii</taxon>
        <taxon>Neopterygii</taxon>
        <taxon>Teleostei</taxon>
        <taxon>Neoteleostei</taxon>
        <taxon>Acanthomorphata</taxon>
        <taxon>Zeiogadaria</taxon>
        <taxon>Gadariae</taxon>
        <taxon>Gadiformes</taxon>
        <taxon>Gadoidei</taxon>
        <taxon>Merlucciidae</taxon>
        <taxon>Merluccius</taxon>
    </lineage>
</organism>
<feature type="region of interest" description="Disordered" evidence="1">
    <location>
        <begin position="539"/>
        <end position="601"/>
    </location>
</feature>
<sequence length="649" mass="72321">MGIGWDRVGWATHVTPEVCACSALIVPLIKSYRNYPSAPAVLVGVESRAGRVLPRGPFHGTRSSHAQEECATYFCHSHYIRIMADLEDTACELPWQCYTLPSIAKKGKKKKDKKCKKDKSGLKKDGRVQKKKKKSKLKEAMKGKKDKKKKSKKDRAMKLAVEGDFLLRQANSASHQSEPWLKTDETLAKESAGSHPYGCEQPFLDGSPSILTHGKVTKTKKKVAFELGSGSSIAKYPKVVFPSTQLNVKNVSSSIQSKGVMGSDILVEGALGEQRKAEPQDNNESQCTSDDINSQDLFITQKTFRAPSIDQSSEEITDKMPFVRQYGESQEMVIHRQKEPKKQQEHHREAYEEVSQLTEKASTKSQKLEMELLEKDMSLKPIPCRRIALRSQLKQEAKTIQLAHVRPKRNPYLVNPKSSSSSIDVKKLPDSLVSNQASLEPLPTRQVSTADTSTQTENFFTTELCCYLKFYQQRRLASNWMEVKALDLSLPQRMRTDPGMSSLDSVKTSALKVKGVVGATGTQTTPPFCSAFRTGKHKDFSLPPPSSSKVKVNKGTLDSQASFTAEGKVETTPSPQSEAEPKSSDTTASSEDNEASCRSGRVDLMQVKAVQMRLNESFFFKAKGEGRPPRPESPLMKLIQGREKRNRKR</sequence>
<keyword evidence="3" id="KW-1185">Reference proteome</keyword>
<evidence type="ECO:0000313" key="2">
    <source>
        <dbReference type="EMBL" id="KAK0131359.1"/>
    </source>
</evidence>
<feature type="compositionally biased region" description="Basic residues" evidence="1">
    <location>
        <begin position="144"/>
        <end position="155"/>
    </location>
</feature>
<dbReference type="AlphaFoldDB" id="A0AA47M0R3"/>
<evidence type="ECO:0000313" key="3">
    <source>
        <dbReference type="Proteomes" id="UP001174136"/>
    </source>
</evidence>
<dbReference type="Proteomes" id="UP001174136">
    <property type="component" value="Unassembled WGS sequence"/>
</dbReference>
<feature type="compositionally biased region" description="Basic and acidic residues" evidence="1">
    <location>
        <begin position="118"/>
        <end position="128"/>
    </location>
</feature>